<proteinExistence type="predicted"/>
<dbReference type="Pfam" id="PF01584">
    <property type="entry name" value="CheW"/>
    <property type="match status" value="1"/>
</dbReference>
<name>A0A645F8D2_9ZZZZ</name>
<reference evidence="5" key="1">
    <citation type="submission" date="2019-08" db="EMBL/GenBank/DDBJ databases">
        <authorList>
            <person name="Kucharzyk K."/>
            <person name="Murdoch R.W."/>
            <person name="Higgins S."/>
            <person name="Loffler F."/>
        </authorList>
    </citation>
    <scope>NUCLEOTIDE SEQUENCE</scope>
</reference>
<comment type="caution">
    <text evidence="5">The sequence shown here is derived from an EMBL/GenBank/DDBJ whole genome shotgun (WGS) entry which is preliminary data.</text>
</comment>
<dbReference type="GO" id="GO:0007165">
    <property type="term" value="P:signal transduction"/>
    <property type="evidence" value="ECO:0007669"/>
    <property type="project" value="InterPro"/>
</dbReference>
<dbReference type="SMART" id="SM00260">
    <property type="entry name" value="CheW"/>
    <property type="match status" value="1"/>
</dbReference>
<evidence type="ECO:0000256" key="3">
    <source>
        <dbReference type="ARBA" id="ARBA00022500"/>
    </source>
</evidence>
<dbReference type="InterPro" id="IPR039315">
    <property type="entry name" value="CheW"/>
</dbReference>
<dbReference type="PROSITE" id="PS50851">
    <property type="entry name" value="CHEW"/>
    <property type="match status" value="1"/>
</dbReference>
<accession>A0A645F8D2</accession>
<keyword evidence="3" id="KW-0145">Chemotaxis</keyword>
<dbReference type="EMBL" id="VSSQ01056306">
    <property type="protein sequence ID" value="MPN10160.1"/>
    <property type="molecule type" value="Genomic_DNA"/>
</dbReference>
<evidence type="ECO:0000259" key="4">
    <source>
        <dbReference type="PROSITE" id="PS50851"/>
    </source>
</evidence>
<dbReference type="GO" id="GO:0006935">
    <property type="term" value="P:chemotaxis"/>
    <property type="evidence" value="ECO:0007669"/>
    <property type="project" value="UniProtKB-KW"/>
</dbReference>
<comment type="subcellular location">
    <subcellularLocation>
        <location evidence="1">Cytoplasm</location>
    </subcellularLocation>
</comment>
<protein>
    <submittedName>
        <fullName evidence="5">Chemotaxis protein CheW</fullName>
    </submittedName>
</protein>
<keyword evidence="2" id="KW-0963">Cytoplasm</keyword>
<sequence>MEANEELTEQQEDTQHGRYLTFNLGEEVFGLEIRYVTEIIGLQPITRIPEVAAYIKGIINLRGKIIPVIDMRLKFGKEPVEYNDRTCIIVIDTQELVVGLIVDRVSEVVTIEDDSVVPPPDQRTGIKNRYIQGIGTVDGNVKLLLDCKMLLDSDETQEINEIV</sequence>
<organism evidence="5">
    <name type="scientific">bioreactor metagenome</name>
    <dbReference type="NCBI Taxonomy" id="1076179"/>
    <lineage>
        <taxon>unclassified sequences</taxon>
        <taxon>metagenomes</taxon>
        <taxon>ecological metagenomes</taxon>
    </lineage>
</organism>
<dbReference type="GO" id="GO:0005829">
    <property type="term" value="C:cytosol"/>
    <property type="evidence" value="ECO:0007669"/>
    <property type="project" value="TreeGrafter"/>
</dbReference>
<evidence type="ECO:0000313" key="5">
    <source>
        <dbReference type="EMBL" id="MPN10160.1"/>
    </source>
</evidence>
<dbReference type="PANTHER" id="PTHR22617">
    <property type="entry name" value="CHEMOTAXIS SENSOR HISTIDINE KINASE-RELATED"/>
    <property type="match status" value="1"/>
</dbReference>
<dbReference type="FunFam" id="2.40.50.180:FF:000002">
    <property type="entry name" value="Chemotaxis protein CheW"/>
    <property type="match status" value="1"/>
</dbReference>
<dbReference type="PANTHER" id="PTHR22617:SF23">
    <property type="entry name" value="CHEMOTAXIS PROTEIN CHEW"/>
    <property type="match status" value="1"/>
</dbReference>
<evidence type="ECO:0000256" key="1">
    <source>
        <dbReference type="ARBA" id="ARBA00004496"/>
    </source>
</evidence>
<dbReference type="SUPFAM" id="SSF50341">
    <property type="entry name" value="CheW-like"/>
    <property type="match status" value="1"/>
</dbReference>
<evidence type="ECO:0000256" key="2">
    <source>
        <dbReference type="ARBA" id="ARBA00022490"/>
    </source>
</evidence>
<feature type="domain" description="CheW-like" evidence="4">
    <location>
        <begin position="16"/>
        <end position="156"/>
    </location>
</feature>
<dbReference type="AlphaFoldDB" id="A0A645F8D2"/>
<dbReference type="InterPro" id="IPR036061">
    <property type="entry name" value="CheW-like_dom_sf"/>
</dbReference>
<dbReference type="Gene3D" id="2.40.50.180">
    <property type="entry name" value="CheA-289, Domain 4"/>
    <property type="match status" value="1"/>
</dbReference>
<dbReference type="Gene3D" id="2.30.30.40">
    <property type="entry name" value="SH3 Domains"/>
    <property type="match status" value="1"/>
</dbReference>
<gene>
    <name evidence="5" type="primary">cheW_38</name>
    <name evidence="5" type="ORF">SDC9_157455</name>
</gene>
<dbReference type="InterPro" id="IPR002545">
    <property type="entry name" value="CheW-lke_dom"/>
</dbReference>